<organism evidence="9 10">
    <name type="scientific">Haemaphysalis longicornis</name>
    <name type="common">Bush tick</name>
    <dbReference type="NCBI Taxonomy" id="44386"/>
    <lineage>
        <taxon>Eukaryota</taxon>
        <taxon>Metazoa</taxon>
        <taxon>Ecdysozoa</taxon>
        <taxon>Arthropoda</taxon>
        <taxon>Chelicerata</taxon>
        <taxon>Arachnida</taxon>
        <taxon>Acari</taxon>
        <taxon>Parasitiformes</taxon>
        <taxon>Ixodida</taxon>
        <taxon>Ixodoidea</taxon>
        <taxon>Ixodidae</taxon>
        <taxon>Haemaphysalinae</taxon>
        <taxon>Haemaphysalis</taxon>
    </lineage>
</organism>
<evidence type="ECO:0000256" key="3">
    <source>
        <dbReference type="ARBA" id="ARBA00022692"/>
    </source>
</evidence>
<evidence type="ECO:0000256" key="5">
    <source>
        <dbReference type="ARBA" id="ARBA00023136"/>
    </source>
</evidence>
<keyword evidence="2" id="KW-1003">Cell membrane</keyword>
<gene>
    <name evidence="9" type="ORF">HPB48_010414</name>
</gene>
<feature type="transmembrane region" description="Helical" evidence="8">
    <location>
        <begin position="509"/>
        <end position="531"/>
    </location>
</feature>
<dbReference type="GO" id="GO:0005886">
    <property type="term" value="C:plasma membrane"/>
    <property type="evidence" value="ECO:0007669"/>
    <property type="project" value="UniProtKB-SubCell"/>
</dbReference>
<keyword evidence="3 8" id="KW-0812">Transmembrane</keyword>
<dbReference type="EMBL" id="JABSTR010000010">
    <property type="protein sequence ID" value="KAH9379813.1"/>
    <property type="molecule type" value="Genomic_DNA"/>
</dbReference>
<evidence type="ECO:0008006" key="11">
    <source>
        <dbReference type="Google" id="ProtNLM"/>
    </source>
</evidence>
<evidence type="ECO:0000313" key="9">
    <source>
        <dbReference type="EMBL" id="KAH9379813.1"/>
    </source>
</evidence>
<evidence type="ECO:0000256" key="6">
    <source>
        <dbReference type="ARBA" id="ARBA00023170"/>
    </source>
</evidence>
<evidence type="ECO:0000256" key="2">
    <source>
        <dbReference type="ARBA" id="ARBA00022475"/>
    </source>
</evidence>
<keyword evidence="6" id="KW-0675">Receptor</keyword>
<protein>
    <recommendedName>
        <fullName evidence="11">Ionotropic receptor</fullName>
    </recommendedName>
</protein>
<evidence type="ECO:0000256" key="1">
    <source>
        <dbReference type="ARBA" id="ARBA00004651"/>
    </source>
</evidence>
<dbReference type="Proteomes" id="UP000821853">
    <property type="component" value="Chromosome 8"/>
</dbReference>
<feature type="transmembrane region" description="Helical" evidence="8">
    <location>
        <begin position="255"/>
        <end position="276"/>
    </location>
</feature>
<dbReference type="Gene3D" id="1.10.287.70">
    <property type="match status" value="1"/>
</dbReference>
<evidence type="ECO:0000256" key="7">
    <source>
        <dbReference type="ARBA" id="ARBA00023180"/>
    </source>
</evidence>
<keyword evidence="5 8" id="KW-0472">Membrane</keyword>
<keyword evidence="10" id="KW-1185">Reference proteome</keyword>
<feature type="transmembrane region" description="Helical" evidence="8">
    <location>
        <begin position="319"/>
        <end position="337"/>
    </location>
</feature>
<keyword evidence="4 8" id="KW-1133">Transmembrane helix</keyword>
<evidence type="ECO:0000256" key="8">
    <source>
        <dbReference type="SAM" id="Phobius"/>
    </source>
</evidence>
<evidence type="ECO:0000313" key="10">
    <source>
        <dbReference type="Proteomes" id="UP000821853"/>
    </source>
</evidence>
<dbReference type="VEuPathDB" id="VectorBase:HLOH_047001"/>
<evidence type="ECO:0000256" key="4">
    <source>
        <dbReference type="ARBA" id="ARBA00022989"/>
    </source>
</evidence>
<proteinExistence type="predicted"/>
<keyword evidence="7" id="KW-0325">Glycoprotein</keyword>
<comment type="subcellular location">
    <subcellularLocation>
        <location evidence="1">Cell membrane</location>
        <topology evidence="1">Multi-pass membrane protein</topology>
    </subcellularLocation>
</comment>
<dbReference type="AlphaFoldDB" id="A0A9J6GWF7"/>
<reference evidence="9 10" key="1">
    <citation type="journal article" date="2020" name="Cell">
        <title>Large-Scale Comparative Analyses of Tick Genomes Elucidate Their Genetic Diversity and Vector Capacities.</title>
        <authorList>
            <consortium name="Tick Genome and Microbiome Consortium (TIGMIC)"/>
            <person name="Jia N."/>
            <person name="Wang J."/>
            <person name="Shi W."/>
            <person name="Du L."/>
            <person name="Sun Y."/>
            <person name="Zhan W."/>
            <person name="Jiang J.F."/>
            <person name="Wang Q."/>
            <person name="Zhang B."/>
            <person name="Ji P."/>
            <person name="Bell-Sakyi L."/>
            <person name="Cui X.M."/>
            <person name="Yuan T.T."/>
            <person name="Jiang B.G."/>
            <person name="Yang W.F."/>
            <person name="Lam T.T."/>
            <person name="Chang Q.C."/>
            <person name="Ding S.J."/>
            <person name="Wang X.J."/>
            <person name="Zhu J.G."/>
            <person name="Ruan X.D."/>
            <person name="Zhao L."/>
            <person name="Wei J.T."/>
            <person name="Ye R.Z."/>
            <person name="Que T.C."/>
            <person name="Du C.H."/>
            <person name="Zhou Y.H."/>
            <person name="Cheng J.X."/>
            <person name="Dai P.F."/>
            <person name="Guo W.B."/>
            <person name="Han X.H."/>
            <person name="Huang E.J."/>
            <person name="Li L.F."/>
            <person name="Wei W."/>
            <person name="Gao Y.C."/>
            <person name="Liu J.Z."/>
            <person name="Shao H.Z."/>
            <person name="Wang X."/>
            <person name="Wang C.C."/>
            <person name="Yang T.C."/>
            <person name="Huo Q.B."/>
            <person name="Li W."/>
            <person name="Chen H.Y."/>
            <person name="Chen S.E."/>
            <person name="Zhou L.G."/>
            <person name="Ni X.B."/>
            <person name="Tian J.H."/>
            <person name="Sheng Y."/>
            <person name="Liu T."/>
            <person name="Pan Y.S."/>
            <person name="Xia L.Y."/>
            <person name="Li J."/>
            <person name="Zhao F."/>
            <person name="Cao W.C."/>
        </authorList>
    </citation>
    <scope>NUCLEOTIDE SEQUENCE [LARGE SCALE GENOMIC DNA]</scope>
    <source>
        <strain evidence="9">HaeL-2018</strain>
    </source>
</reference>
<comment type="caution">
    <text evidence="9">The sequence shown here is derived from an EMBL/GenBank/DDBJ whole genome shotgun (WGS) entry which is preliminary data.</text>
</comment>
<name>A0A9J6GWF7_HAELO</name>
<sequence>MKSFLSHTSIPPRAFYTRLSAVRGHPYTCDGTSWSKYQFPGELCSRSVILVVCGRPPWQKYRLTPPKFFIYLLVDKRTGSLAARLTNDRVLREYSEEVNFFESGCTDGRHLFSQNRNSARLLFPSLHVPLVRPLPGSGALGGAMLTVHCAHYTTCLHPGFELFVELLRSKNVSVDIHRYESFGLSYEKLRAFKMSLGSGSVLYNPAQELSQTVAIRMLYPHLTVTRFLEPLEFKVFVKKPSRFPKSAVLVLPLQWAVWIILACTYLFFLVVLRAQISLRSDRCFERGNGLGFVLVSLMLQQSARVTFKGRNLSIRKAGFGLWLILALVVSSAFKGSLTSLLKNIPLTETLHPFLGDGIGAYVGYNAASLECAPNYSLVPSSSTATFPAGNSSGLCFVLPLTSRASKKTYIIANSFHPELFYVAAQELDKLGYTWVDGVVGTGLAGPVVPYASPYKHALAELLQQSLEAGLFQRARDLDHFKAVYNRAQTLLLNSSPDDRKLILSDLEPYFTALILGLTASLVALLMELLTYHCRCSFSTAQV</sequence>
<dbReference type="PANTHER" id="PTHR42643">
    <property type="entry name" value="IONOTROPIC RECEPTOR 20A-RELATED"/>
    <property type="match status" value="1"/>
</dbReference>
<accession>A0A9J6GWF7</accession>
<dbReference type="PANTHER" id="PTHR42643:SF42">
    <property type="entry name" value="IONOTROPIC GLUTAMATE RECEPTOR L-GLUTAMATE AND GLYCINE-BINDING DOMAIN-CONTAINING PROTEIN"/>
    <property type="match status" value="1"/>
</dbReference>
<dbReference type="InterPro" id="IPR052192">
    <property type="entry name" value="Insect_Ionotropic_Sensory_Rcpt"/>
</dbReference>